<dbReference type="PANTHER" id="PTHR38797:SF4">
    <property type="entry name" value="NUCLEAR PORE COMPLEX PROTEIN NUP85"/>
    <property type="match status" value="1"/>
</dbReference>
<dbReference type="GeneID" id="28892943"/>
<protein>
    <submittedName>
        <fullName evidence="2">Uncharacterized protein</fullName>
    </submittedName>
</protein>
<dbReference type="Proteomes" id="UP000078340">
    <property type="component" value="Unassembled WGS sequence"/>
</dbReference>
<reference evidence="2 3" key="1">
    <citation type="submission" date="2016-01" db="EMBL/GenBank/DDBJ databases">
        <title>Biosynthesis of antibiotic leucinostatins and their inhibition on Phytophthora in bio-control Purpureocillium lilacinum.</title>
        <authorList>
            <person name="Wang G."/>
            <person name="Liu Z."/>
            <person name="Lin R."/>
            <person name="Li E."/>
            <person name="Mao Z."/>
            <person name="Ling J."/>
            <person name="Yin W."/>
            <person name="Xie B."/>
        </authorList>
    </citation>
    <scope>NUCLEOTIDE SEQUENCE [LARGE SCALE GENOMIC DNA]</scope>
    <source>
        <strain evidence="2">PLBJ-1</strain>
        <strain evidence="1">PLFJ-1</strain>
    </source>
</reference>
<dbReference type="InterPro" id="IPR053204">
    <property type="entry name" value="Oxopyrrolidines_Biosynth-assoc"/>
</dbReference>
<dbReference type="InterPro" id="IPR022085">
    <property type="entry name" value="OpdG"/>
</dbReference>
<dbReference type="KEGG" id="plj:28892943"/>
<comment type="caution">
    <text evidence="2">The sequence shown here is derived from an EMBL/GenBank/DDBJ whole genome shotgun (WGS) entry which is preliminary data.</text>
</comment>
<sequence>MDTDKCASGSCTARLQTREEKRKAFNHADMTAAEICDGLRNDLHRIGMDYLSDHDLSRVETDVHDVWDELIHAAKIIPSVDAEHDRLVTLILELRELGNIMRRNKDAGAEEAAVLSNGQRPWADLPFLAEELNAFWTNESGTLTVSERQSLAVLSGKLCGAGVRAAEIAQAALWLFKQALETDRPRAATSAEDQVSQRPDLTAADLLPACLEWLKYGKCKLAKLSLDNHRPALSKEDAALASPGPLAVAAGIKDEGFSMARWLFWRQRLGELYRGGGEQVAKPARACFEQMVNAGMSMSVNIPGERRFLDKAFEALDKELAAREFKGSVGIEEIEIDPTWAIEDGPN</sequence>
<dbReference type="Proteomes" id="UP000078240">
    <property type="component" value="Unassembled WGS sequence"/>
</dbReference>
<proteinExistence type="predicted"/>
<name>A0A179GRC9_PURLI</name>
<dbReference type="AlphaFoldDB" id="A0A179GRC9"/>
<dbReference type="EMBL" id="LSBI01000016">
    <property type="protein sequence ID" value="OAQ75837.1"/>
    <property type="molecule type" value="Genomic_DNA"/>
</dbReference>
<dbReference type="EMBL" id="LSBH01000004">
    <property type="protein sequence ID" value="OAQ80507.1"/>
    <property type="molecule type" value="Genomic_DNA"/>
</dbReference>
<dbReference type="STRING" id="33203.A0A179GRC9"/>
<gene>
    <name evidence="2" type="ORF">VFPBJ_06092</name>
    <name evidence="1" type="ORF">VFPFJ_10827</name>
</gene>
<dbReference type="OMA" id="HESFEQD"/>
<evidence type="ECO:0000313" key="2">
    <source>
        <dbReference type="EMBL" id="OAQ80507.1"/>
    </source>
</evidence>
<evidence type="ECO:0000313" key="3">
    <source>
        <dbReference type="Proteomes" id="UP000078240"/>
    </source>
</evidence>
<dbReference type="Pfam" id="PF12311">
    <property type="entry name" value="DUF3632"/>
    <property type="match status" value="1"/>
</dbReference>
<organism evidence="2 3">
    <name type="scientific">Purpureocillium lilacinum</name>
    <name type="common">Paecilomyces lilacinus</name>
    <dbReference type="NCBI Taxonomy" id="33203"/>
    <lineage>
        <taxon>Eukaryota</taxon>
        <taxon>Fungi</taxon>
        <taxon>Dikarya</taxon>
        <taxon>Ascomycota</taxon>
        <taxon>Pezizomycotina</taxon>
        <taxon>Sordariomycetes</taxon>
        <taxon>Hypocreomycetidae</taxon>
        <taxon>Hypocreales</taxon>
        <taxon>Ophiocordycipitaceae</taxon>
        <taxon>Purpureocillium</taxon>
    </lineage>
</organism>
<accession>A0A179GRC9</accession>
<dbReference type="PANTHER" id="PTHR38797">
    <property type="entry name" value="NUCLEAR PORE COMPLEX PROTEIN NUP85-RELATED"/>
    <property type="match status" value="1"/>
</dbReference>
<evidence type="ECO:0000313" key="1">
    <source>
        <dbReference type="EMBL" id="OAQ75837.1"/>
    </source>
</evidence>